<dbReference type="PRINTS" id="PR01367">
    <property type="entry name" value="BGCRYSTALLIN"/>
</dbReference>
<feature type="domain" description="Beta/gamma crystallin 'Greek key'" evidence="8">
    <location>
        <begin position="2394"/>
        <end position="2436"/>
    </location>
</feature>
<evidence type="ECO:0000256" key="6">
    <source>
        <dbReference type="SAM" id="Coils"/>
    </source>
</evidence>
<feature type="domain" description="Beta/gamma crystallin 'Greek key'" evidence="8">
    <location>
        <begin position="2575"/>
        <end position="2618"/>
    </location>
</feature>
<proteinExistence type="inferred from homology"/>
<feature type="region of interest" description="Disordered" evidence="7">
    <location>
        <begin position="314"/>
        <end position="339"/>
    </location>
</feature>
<dbReference type="Bgee" id="ENSXETG00000041397">
    <property type="expression patterns" value="Expressed in neurula embryo and 9 other cell types or tissues"/>
</dbReference>
<keyword evidence="10" id="KW-1185">Reference proteome</keyword>
<dbReference type="InterPro" id="IPR001064">
    <property type="entry name" value="Beta/gamma_crystallin"/>
</dbReference>
<feature type="region of interest" description="Disordered" evidence="7">
    <location>
        <begin position="1927"/>
        <end position="1946"/>
    </location>
</feature>
<dbReference type="SMART" id="SM00247">
    <property type="entry name" value="XTALbg"/>
    <property type="match status" value="6"/>
</dbReference>
<reference evidence="9" key="1">
    <citation type="journal article" date="2010" name="Science">
        <title>The genome of the Western clawed frog Xenopus tropicalis.</title>
        <authorList>
            <person name="Hellsten U."/>
            <person name="Harland R.M."/>
            <person name="Gilchrist M.J."/>
            <person name="Hendrix D."/>
            <person name="Jurka J."/>
            <person name="Kapitonov V."/>
            <person name="Ovcharenko I."/>
            <person name="Putnam N.H."/>
            <person name="Shu S."/>
            <person name="Taher L."/>
            <person name="Blitz I.L."/>
            <person name="Blumberg B."/>
            <person name="Dichmann D.S."/>
            <person name="Dubchak I."/>
            <person name="Amaya E."/>
            <person name="Detter J.C."/>
            <person name="Fletcher R."/>
            <person name="Gerhard D.S."/>
            <person name="Goodstein D."/>
            <person name="Graves T."/>
            <person name="Grigoriev I.V."/>
            <person name="Grimwood J."/>
            <person name="Kawashima T."/>
            <person name="Lindquist E."/>
            <person name="Lucas S.M."/>
            <person name="Mead P.E."/>
            <person name="Mitros T."/>
            <person name="Ogino H."/>
            <person name="Ohta Y."/>
            <person name="Poliakov A.V."/>
            <person name="Pollet N."/>
            <person name="Robert J."/>
            <person name="Salamov A."/>
            <person name="Sater A.K."/>
            <person name="Schmutz J."/>
            <person name="Terry A."/>
            <person name="Vize P.D."/>
            <person name="Warren W.C."/>
            <person name="Wells D."/>
            <person name="Wills A."/>
            <person name="Wilson R.K."/>
            <person name="Zimmerman L.B."/>
            <person name="Zorn A.M."/>
            <person name="Grainger R."/>
            <person name="Grammer T."/>
            <person name="Khokha M.K."/>
            <person name="Richardson P.M."/>
            <person name="Rokhsar D.S."/>
        </authorList>
    </citation>
    <scope>NUCLEOTIDE SEQUENCE [LARGE SCALE GENOMIC DNA]</scope>
    <source>
        <strain evidence="9">Nigerian</strain>
    </source>
</reference>
<evidence type="ECO:0000259" key="8">
    <source>
        <dbReference type="PROSITE" id="PS50915"/>
    </source>
</evidence>
<dbReference type="Ensembl" id="ENSXETT00000071307">
    <property type="protein sequence ID" value="ENSXETP00000069148"/>
    <property type="gene ID" value="ENSXETG00000041397"/>
</dbReference>
<evidence type="ECO:0000256" key="3">
    <source>
        <dbReference type="ARBA" id="ARBA00011245"/>
    </source>
</evidence>
<feature type="domain" description="Beta/gamma crystallin 'Greek key'" evidence="8">
    <location>
        <begin position="2665"/>
        <end position="2706"/>
    </location>
</feature>
<evidence type="ECO:0000256" key="7">
    <source>
        <dbReference type="SAM" id="MobiDB-lite"/>
    </source>
</evidence>
<dbReference type="OMA" id="WINTLRH"/>
<feature type="compositionally biased region" description="Polar residues" evidence="7">
    <location>
        <begin position="1929"/>
        <end position="1942"/>
    </location>
</feature>
<protein>
    <submittedName>
        <fullName evidence="11">Beta/gamma crystallin domain-containing protein 2</fullName>
    </submittedName>
    <submittedName>
        <fullName evidence="9">Crystallin beta-gamma domain containing 2</fullName>
    </submittedName>
</protein>
<feature type="compositionally biased region" description="Basic and acidic residues" evidence="7">
    <location>
        <begin position="74"/>
        <end position="92"/>
    </location>
</feature>
<dbReference type="CTD" id="55057"/>
<feature type="domain" description="Beta/gamma crystallin 'Greek key'" evidence="8">
    <location>
        <begin position="2294"/>
        <end position="2339"/>
    </location>
</feature>
<accession>A0A6I8QIH0</accession>
<evidence type="ECO:0000313" key="11">
    <source>
        <dbReference type="RefSeq" id="XP_002934702.2"/>
    </source>
</evidence>
<dbReference type="Pfam" id="PF00030">
    <property type="entry name" value="Crystall"/>
    <property type="match status" value="6"/>
</dbReference>
<dbReference type="GO" id="GO:0005212">
    <property type="term" value="F:structural constituent of eye lens"/>
    <property type="evidence" value="ECO:0007669"/>
    <property type="project" value="UniProtKB-KW"/>
</dbReference>
<dbReference type="RefSeq" id="XP_002934702.2">
    <property type="nucleotide sequence ID" value="XM_002934656.5"/>
</dbReference>
<evidence type="ECO:0000313" key="9">
    <source>
        <dbReference type="Ensembl" id="ENSXETP00000069148"/>
    </source>
</evidence>
<dbReference type="KEGG" id="xtr:779602"/>
<dbReference type="Pfam" id="PF00652">
    <property type="entry name" value="Ricin_B_lectin"/>
    <property type="match status" value="1"/>
</dbReference>
<dbReference type="PROSITE" id="PS50231">
    <property type="entry name" value="RICIN_B_LECTIN"/>
    <property type="match status" value="1"/>
</dbReference>
<dbReference type="InterPro" id="IPR035992">
    <property type="entry name" value="Ricin_B-like_lectins"/>
</dbReference>
<dbReference type="Proteomes" id="UP000008143">
    <property type="component" value="Chromosome 2"/>
</dbReference>
<dbReference type="OrthoDB" id="8823304at2759"/>
<feature type="region of interest" description="Disordered" evidence="7">
    <location>
        <begin position="2089"/>
        <end position="2111"/>
    </location>
</feature>
<dbReference type="SUPFAM" id="SSF49695">
    <property type="entry name" value="gamma-Crystallin-like"/>
    <property type="match status" value="3"/>
</dbReference>
<feature type="compositionally biased region" description="Polar residues" evidence="7">
    <location>
        <begin position="2089"/>
        <end position="2101"/>
    </location>
</feature>
<dbReference type="Xenbase" id="XB-GENE-985460">
    <property type="gene designation" value="crybg2"/>
</dbReference>
<dbReference type="Gene3D" id="2.60.20.10">
    <property type="entry name" value="Crystallins"/>
    <property type="match status" value="6"/>
</dbReference>
<reference evidence="11" key="3">
    <citation type="submission" date="2025-04" db="UniProtKB">
        <authorList>
            <consortium name="RefSeq"/>
        </authorList>
    </citation>
    <scope>IDENTIFICATION</scope>
    <source>
        <strain evidence="11">Nigerian</strain>
        <tissue evidence="11">Liver and blood</tissue>
    </source>
</reference>
<organism evidence="9">
    <name type="scientific">Xenopus tropicalis</name>
    <name type="common">Western clawed frog</name>
    <name type="synonym">Silurana tropicalis</name>
    <dbReference type="NCBI Taxonomy" id="8364"/>
    <lineage>
        <taxon>Eukaryota</taxon>
        <taxon>Metazoa</taxon>
        <taxon>Chordata</taxon>
        <taxon>Craniata</taxon>
        <taxon>Vertebrata</taxon>
        <taxon>Euteleostomi</taxon>
        <taxon>Amphibia</taxon>
        <taxon>Batrachia</taxon>
        <taxon>Anura</taxon>
        <taxon>Pipoidea</taxon>
        <taxon>Pipidae</taxon>
        <taxon>Xenopodinae</taxon>
        <taxon>Xenopus</taxon>
        <taxon>Silurana</taxon>
    </lineage>
</organism>
<evidence type="ECO:0000256" key="1">
    <source>
        <dbReference type="ARBA" id="ARBA00003689"/>
    </source>
</evidence>
<dbReference type="GeneTree" id="ENSGT00940000157740"/>
<dbReference type="PROSITE" id="PS50915">
    <property type="entry name" value="CRYSTALLIN_BETA_GAMMA"/>
    <property type="match status" value="7"/>
</dbReference>
<comment type="subunit">
    <text evidence="3">Monomer.</text>
</comment>
<dbReference type="SUPFAM" id="SSF50370">
    <property type="entry name" value="Ricin B-like lectins"/>
    <property type="match status" value="1"/>
</dbReference>
<feature type="region of interest" description="Disordered" evidence="7">
    <location>
        <begin position="70"/>
        <end position="92"/>
    </location>
</feature>
<dbReference type="AGR" id="Xenbase:XB-GENE-985460"/>
<evidence type="ECO:0000313" key="12">
    <source>
        <dbReference type="Xenbase" id="XB-GENE-985460"/>
    </source>
</evidence>
<dbReference type="InterPro" id="IPR000772">
    <property type="entry name" value="Ricin_B_lectin"/>
</dbReference>
<dbReference type="InterPro" id="IPR050252">
    <property type="entry name" value="Beta/Gamma-Crystallin"/>
</dbReference>
<evidence type="ECO:0000256" key="4">
    <source>
        <dbReference type="ARBA" id="ARBA00022613"/>
    </source>
</evidence>
<dbReference type="PANTHER" id="PTHR11818">
    <property type="entry name" value="BETA/GAMMA CRYSTALLIN"/>
    <property type="match status" value="1"/>
</dbReference>
<dbReference type="InterPro" id="IPR011024">
    <property type="entry name" value="G_crystallin-like"/>
</dbReference>
<keyword evidence="5" id="KW-0677">Repeat</keyword>
<comment type="similarity">
    <text evidence="2">Belongs to the beta/gamma-crystallin family.</text>
</comment>
<keyword evidence="4" id="KW-0273">Eye lens protein</keyword>
<keyword evidence="6" id="KW-0175">Coiled coil</keyword>
<name>A0A6I8QIH0_XENTR</name>
<sequence>MSSGLSHQSDSTLASPTIKKKGIKKRLVKLFSKSEGNLKEKFHTANDGDSSFTEDASMSTVEEVHLVKKGRSSWSEKRGKKERSGAEIERQGWGHSLPHLRYHRTEDSMLRRTNRASKTRSLSSSEMNLPASGFLQRFGSLTWRKKKSSVLGGSGLLSPESTPVDTHCSLSQLDRPVDSVSDLKDDALFADPTLESSDFSPKDNRSMTGNVEMSTSFDCPADGTVSYCSNEVDTGDTNAQLQSFIASNEKEEEENEEAILPYWAQSILKEYMPYYHKSQPSPVSKEHKECEEEKCSTSLHSELTYNTLQVRMNQEQANSAPPSPRQKEISPEQNQYSQKHPKCLYQNEEQDTPQLNPLYPGVQVDLLVQNVTAASTVSSTVSPKLHGKDQFTTQATPGTHKVRYEIIIIMKKEGHMDETDVSELGEAILIGEELAGPDLNPSPSLECQACGHDRADTAALTAQAHTEQPKKYTNLEEEKISKQKRGGDTGVRAHLDRDISLAGDEEQHLLVCKQTPECHTSQPSKMEQKCSLDNECSPSPGRAQPSRMVLSNNEVSRVPTNRDRESFPAHVRTEFTGLTLPKSYVGHVMDMRKVFESNSTKEDFVHNLETVKSNSHSSVRENKYTVTQHEFSELHKPIYSQVFNPPKPSLKKKRLNDLLSDLARKDSVNAAQAWDSPEEINSRSVSEKEMIHLRDRDVKLKGIKHKHTILPLKDLHVHHRTPTPPPDKSSTMSIFLTSPKGWKKENLRCQSPRPLHAQTDVNNMDAAKPVLTKSPDKFTFTSDKDGYKNYVTDSFSAKTAEEASGEMHKDSEINNNVLITNPHITSKAQFENPYTLSERQLKDAGSSEEVILRQESPVQDLEIISWEQTESLKSTDYQSVPAKSNSIIIGVSDDCYEQSNISDTVKSHITENDKEVDNLVASDHILNMQNVPSDQPVILNYTNTLVTANVYKSAEQNASQNCPIAVSATEPATIRNDLNPLEETKTEAADFVDNFGNSETTSFTWDIPAYSSHWPTSIVLENINIDNMNDKGWHKAKAQMVYTSTEDESEQKAQNKPISEVWTEAGNVIISHPEGTEYKTANVTEQDGELIFFISTEDSQAYHSGEKRKETKDGTAADGIGLVLRSTTQQPAGNEGTMQEHMITSYDSGIKERTEQASVDQYVVLIEDKTRDSNASQNVDGSSSVVANGKPVYKILTDEYDREKVTCLTQDALAFALKEASPKQASIQQSEELICMHSDSKIDITSANEDTAESDSDISDVDKTLHAYGPRERDLKKTNMANDNINIIDIAPSLKEQAGDLLAVDQDSDVFYVHTKEAFVEQDNDQTNADFLQKRKELVDQTEDGIDTVTCLTQDTLVFTPSNEEYLQQAKSQPSKELIHIYTNSEIDIMSEKEDRADSNIDVNDDDKTHQAGELFFHIHSKEIIVEHAYDQGGKYLEELDVTNDKIHNIDITPSVENQVENMSGPLAIDQEGDVLVYISTKEAPGEQANHQAITDRLQKLEQLVNQADNATDSVNLKKESDEHIINWEGDGKKDQMFDFISSVDVSEEHAFIQSKEYLMQKPRDMIDPSENVIDEDLEENPEENDSGLEDEDTVEHVVDMQNYRLGMGKSVEDTNEKTSRDTPVAHEDHFSSLTDILSSKMVQAEQVINFTDKDIKDQSNHSQNVIFSAFFNKASVEHNIYEPAGTDQGETLINQSNDRTSIVPTEDQQTEITGEQVNFITIKPEVEHHNENYLPTIENDMQDAGCAEECDNVTNNRNLLTQEVQKVENENPSSFIGILSHPGQIFSEISSKLYDESEQEADAQTTGHRAIENKMSSDVHGHKNDRLVIPSMPEVLTNLPEQSVHVVKDSQVNSTVHVKNDITTEYTEDQYNLQIEEESSKDMEMWINTLRHLEMPEFMKYQRVPRQPRHSALSMYATLPPIKEDVCSPNSDHIDSNSPPQVKNDDLEISPETKAIPNLEQCEKKYSWEKDLDKPLQISSPLEMMKKHSEEEAERTASYKSLITQNLSQRQGSIIGSLLLSDRQERKNEQIQEKSFSRLKSSLLLSSYVKPKKEPLSVNREEVETMSDLVHTEARSNQLSNVAVFRTTKSPNHPVTGTHSSPKHEDTVDSVPPLVSRELPCKSNIRTVSHFKPSTDIWQHTKKEHGKVNPRPGKVQLFSESGFSGKYYEIYGNVSDTSEWELQETISIRVIRGGWILYEEPRFHGRRVMLLEGDAELKCPWLGQTDSNLEPQLTSAFWVGSLRLVVRDFRVPRISLFLKPNGEGEKVQIEGAAPDMSEYGGAIKTESIIVHCGMWLVFSKPLFQGDPYILEPGGYPNRTSWGAEDPQVCSLESARIGGPTVEKPNEPKLLLFQNTGFEGTCLEVTRDMHSIQGEPNLRGEQLYSLGSLKASGGCWVGYEKEGFRGHQYLLEEGEYNDFSDWGGCTEELGSVRLIRTDFSQPEIVLYELPGCLEGPCLRLSESLADLEEAQYGTSTGSIHVLSGVWVAYENVDFSGEQYILEKGIYHNYQDWGAESGKISSVQPVIQVGGNSLHFVSKIHLFSEPNFYGDCLTCSEDHMELPEYFSPQSCRVECGSWSLYEGENCSGEQYILSEGEYPTRTAMGCLTPCPLRSFKMVPLYFSIPSISLHGLERFEGKELDFTEEVRSLQGEGYNNHVMSVSVKSGIWVVYEHSDFRGRQWLLERKQIPNWLLYSGLQRIGSLCPIRQRTVYFRLRNRNLGLFLCIAELTEDMKAARVLVTEPEDGRCLLWYYEEGRLKNQMAPHMSLQVIGQSCSGTKVVLWSESRKPIQTWILEDSGCITSCIFEGMCLDVKGGQCYDSDHVVIWETAEDRPTQQWDLEVF</sequence>
<evidence type="ECO:0000256" key="2">
    <source>
        <dbReference type="ARBA" id="ARBA00009646"/>
    </source>
</evidence>
<dbReference type="PANTHER" id="PTHR11818:SF50">
    <property type="entry name" value="BETA_GAMMA CRYSTALLIN DOMAIN-CONTAINING PROTEIN 2"/>
    <property type="match status" value="1"/>
</dbReference>
<feature type="domain" description="Beta/gamma crystallin 'Greek key'" evidence="8">
    <location>
        <begin position="2484"/>
        <end position="2526"/>
    </location>
</feature>
<dbReference type="GeneID" id="779602"/>
<evidence type="ECO:0000313" key="10">
    <source>
        <dbReference type="Proteomes" id="UP000008143"/>
    </source>
</evidence>
<evidence type="ECO:0000256" key="5">
    <source>
        <dbReference type="ARBA" id="ARBA00022737"/>
    </source>
</evidence>
<feature type="domain" description="Beta/gamma crystallin 'Greek key'" evidence="8">
    <location>
        <begin position="2194"/>
        <end position="2247"/>
    </location>
</feature>
<dbReference type="Gene3D" id="2.80.10.50">
    <property type="match status" value="1"/>
</dbReference>
<dbReference type="CDD" id="cd23465">
    <property type="entry name" value="beta-trefoil_Ricin_CRYBG2"/>
    <property type="match status" value="1"/>
</dbReference>
<gene>
    <name evidence="9 11 12" type="primary">crybg2</name>
</gene>
<feature type="domain" description="Beta/gamma crystallin 'Greek key'" evidence="8">
    <location>
        <begin position="2154"/>
        <end position="2193"/>
    </location>
</feature>
<feature type="coiled-coil region" evidence="6">
    <location>
        <begin position="1491"/>
        <end position="1518"/>
    </location>
</feature>
<reference evidence="9" key="2">
    <citation type="submission" date="2020-05" db="UniProtKB">
        <authorList>
            <consortium name="Ensembl"/>
        </authorList>
    </citation>
    <scope>IDENTIFICATION</scope>
</reference>
<comment type="function">
    <text evidence="1">Crystallins are the dominant structural components of the vertebrate eye lens.</text>
</comment>